<protein>
    <submittedName>
        <fullName evidence="1">Uncharacterized protein</fullName>
    </submittedName>
</protein>
<accession>A0ABT0C7T1</accession>
<evidence type="ECO:0000313" key="1">
    <source>
        <dbReference type="EMBL" id="MCJ2541811.1"/>
    </source>
</evidence>
<dbReference type="Pfam" id="PF08872">
    <property type="entry name" value="KGK"/>
    <property type="match status" value="1"/>
</dbReference>
<name>A0ABT0C7T1_THEVL</name>
<organism evidence="1 2">
    <name type="scientific">Thermostichus vulcanus str. 'Rupite'</name>
    <dbReference type="NCBI Taxonomy" id="2813851"/>
    <lineage>
        <taxon>Bacteria</taxon>
        <taxon>Bacillati</taxon>
        <taxon>Cyanobacteriota</taxon>
        <taxon>Cyanophyceae</taxon>
        <taxon>Thermostichales</taxon>
        <taxon>Thermostichaceae</taxon>
        <taxon>Thermostichus</taxon>
    </lineage>
</organism>
<reference evidence="1" key="1">
    <citation type="submission" date="2021-02" db="EMBL/GenBank/DDBJ databases">
        <title>The CRISPR/cas machinery reduction and long-range gene transfer in the hot spring cyanobacterium Synechococcus.</title>
        <authorList>
            <person name="Dvorak P."/>
            <person name="Jahodarova E."/>
            <person name="Hasler P."/>
            <person name="Poulickova A."/>
        </authorList>
    </citation>
    <scope>NUCLEOTIDE SEQUENCE</scope>
    <source>
        <strain evidence="1">Rupite</strain>
    </source>
</reference>
<dbReference type="Proteomes" id="UP000830835">
    <property type="component" value="Unassembled WGS sequence"/>
</dbReference>
<dbReference type="InterPro" id="IPR014971">
    <property type="entry name" value="KGK"/>
</dbReference>
<keyword evidence="2" id="KW-1185">Reference proteome</keyword>
<evidence type="ECO:0000313" key="2">
    <source>
        <dbReference type="Proteomes" id="UP000830835"/>
    </source>
</evidence>
<sequence length="111" mass="12443">MSDNDSITVHDSFTEAAGSPGAVLDVGGCLIYLQEFVSSCVQVAYENFESRLFSNIKNKGFPINSQHLSKITDKQGIPLKLLRPSESWIGGRIRVRILIEFEPWLTDKTNR</sequence>
<comment type="caution">
    <text evidence="1">The sequence shown here is derived from an EMBL/GenBank/DDBJ whole genome shotgun (WGS) entry which is preliminary data.</text>
</comment>
<proteinExistence type="predicted"/>
<dbReference type="RefSeq" id="WP_425244340.1">
    <property type="nucleotide sequence ID" value="NZ_JAFIRA010000003.1"/>
</dbReference>
<dbReference type="EMBL" id="JAFIRA010000003">
    <property type="protein sequence ID" value="MCJ2541811.1"/>
    <property type="molecule type" value="Genomic_DNA"/>
</dbReference>
<gene>
    <name evidence="1" type="ORF">JX360_02635</name>
</gene>